<evidence type="ECO:0000256" key="1">
    <source>
        <dbReference type="SAM" id="MobiDB-lite"/>
    </source>
</evidence>
<evidence type="ECO:0000259" key="2">
    <source>
        <dbReference type="SMART" id="SM00484"/>
    </source>
</evidence>
<dbReference type="InterPro" id="IPR006086">
    <property type="entry name" value="XPG-I_dom"/>
</dbReference>
<organism evidence="3 4">
    <name type="scientific">Lactarius akahatsu</name>
    <dbReference type="NCBI Taxonomy" id="416441"/>
    <lineage>
        <taxon>Eukaryota</taxon>
        <taxon>Fungi</taxon>
        <taxon>Dikarya</taxon>
        <taxon>Basidiomycota</taxon>
        <taxon>Agaricomycotina</taxon>
        <taxon>Agaricomycetes</taxon>
        <taxon>Russulales</taxon>
        <taxon>Russulaceae</taxon>
        <taxon>Lactarius</taxon>
    </lineage>
</organism>
<comment type="caution">
    <text evidence="3">The sequence shown here is derived from an EMBL/GenBank/DDBJ whole genome shotgun (WGS) entry which is preliminary data.</text>
</comment>
<keyword evidence="4" id="KW-1185">Reference proteome</keyword>
<dbReference type="GO" id="GO:0006281">
    <property type="term" value="P:DNA repair"/>
    <property type="evidence" value="ECO:0007669"/>
    <property type="project" value="UniProtKB-ARBA"/>
</dbReference>
<gene>
    <name evidence="3" type="ORF">EDB92DRAFT_1895298</name>
</gene>
<dbReference type="PANTHER" id="PTHR11081:SF75">
    <property type="entry name" value="ENDONUCLEASE, PUTATIVE (AFU_ORTHOLOGUE AFUA_3G13260)-RELATED"/>
    <property type="match status" value="1"/>
</dbReference>
<accession>A0AAD4L690</accession>
<feature type="domain" description="XPG-I" evidence="2">
    <location>
        <begin position="113"/>
        <end position="181"/>
    </location>
</feature>
<dbReference type="GO" id="GO:0017108">
    <property type="term" value="F:5'-flap endonuclease activity"/>
    <property type="evidence" value="ECO:0007669"/>
    <property type="project" value="TreeGrafter"/>
</dbReference>
<dbReference type="GO" id="GO:0008821">
    <property type="term" value="F:crossover junction DNA endonuclease activity"/>
    <property type="evidence" value="ECO:0007669"/>
    <property type="project" value="InterPro"/>
</dbReference>
<dbReference type="CDD" id="cd09906">
    <property type="entry name" value="H3TH_YEN1"/>
    <property type="match status" value="1"/>
</dbReference>
<dbReference type="Pfam" id="PF00867">
    <property type="entry name" value="XPG_I"/>
    <property type="match status" value="1"/>
</dbReference>
<dbReference type="InterPro" id="IPR041177">
    <property type="entry name" value="GEN1_C"/>
</dbReference>
<dbReference type="AlphaFoldDB" id="A0AAD4L690"/>
<dbReference type="InterPro" id="IPR037316">
    <property type="entry name" value="Yen1_H3TH"/>
</dbReference>
<dbReference type="SMART" id="SM00484">
    <property type="entry name" value="XPGI"/>
    <property type="match status" value="1"/>
</dbReference>
<dbReference type="InterPro" id="IPR036279">
    <property type="entry name" value="5-3_exonuclease_C_sf"/>
</dbReference>
<dbReference type="EMBL" id="JAKELL010000105">
    <property type="protein sequence ID" value="KAH8982073.1"/>
    <property type="molecule type" value="Genomic_DNA"/>
</dbReference>
<dbReference type="Gene3D" id="3.40.50.1010">
    <property type="entry name" value="5'-nuclease"/>
    <property type="match status" value="2"/>
</dbReference>
<evidence type="ECO:0000313" key="4">
    <source>
        <dbReference type="Proteomes" id="UP001201163"/>
    </source>
</evidence>
<protein>
    <submittedName>
        <fullName evidence="3">PIN domain-like protein</fullName>
    </submittedName>
</protein>
<dbReference type="PRINTS" id="PR00853">
    <property type="entry name" value="XPGRADSUPER"/>
</dbReference>
<dbReference type="InterPro" id="IPR029060">
    <property type="entry name" value="PIN-like_dom_sf"/>
</dbReference>
<feature type="compositionally biased region" description="Acidic residues" evidence="1">
    <location>
        <begin position="475"/>
        <end position="486"/>
    </location>
</feature>
<reference evidence="3" key="1">
    <citation type="submission" date="2022-01" db="EMBL/GenBank/DDBJ databases">
        <title>Comparative genomics reveals a dynamic genome evolution in the ectomycorrhizal milk-cap (Lactarius) mushrooms.</title>
        <authorList>
            <consortium name="DOE Joint Genome Institute"/>
            <person name="Lebreton A."/>
            <person name="Tang N."/>
            <person name="Kuo A."/>
            <person name="LaButti K."/>
            <person name="Drula E."/>
            <person name="Barry K."/>
            <person name="Clum A."/>
            <person name="Lipzen A."/>
            <person name="Mousain D."/>
            <person name="Ng V."/>
            <person name="Wang R."/>
            <person name="Wang X."/>
            <person name="Dai Y."/>
            <person name="Henrissat B."/>
            <person name="Grigoriev I.V."/>
            <person name="Guerin-Laguette A."/>
            <person name="Yu F."/>
            <person name="Martin F.M."/>
        </authorList>
    </citation>
    <scope>NUCLEOTIDE SEQUENCE</scope>
    <source>
        <strain evidence="3">QP</strain>
    </source>
</reference>
<proteinExistence type="predicted"/>
<dbReference type="Pfam" id="PF18380">
    <property type="entry name" value="GEN1_C"/>
    <property type="match status" value="1"/>
</dbReference>
<dbReference type="SUPFAM" id="SSF88723">
    <property type="entry name" value="PIN domain-like"/>
    <property type="match status" value="1"/>
</dbReference>
<evidence type="ECO:0000313" key="3">
    <source>
        <dbReference type="EMBL" id="KAH8982073.1"/>
    </source>
</evidence>
<dbReference type="SUPFAM" id="SSF47807">
    <property type="entry name" value="5' to 3' exonuclease, C-terminal subdomain"/>
    <property type="match status" value="1"/>
</dbReference>
<dbReference type="CDD" id="cd09870">
    <property type="entry name" value="PIN_YEN1"/>
    <property type="match status" value="1"/>
</dbReference>
<sequence length="549" mass="59915">MGVTSLWDILRPSGKPRSLTHIAVVDGFKANPANLRGLRIGIDASIWFFHAAHGRGGENPKLRTLFFRCAKLTSTPFLPLFIFDSPKRPKVKRGKSVSGGKYWLVDSMKTMIEAFGFEWRMAPGEAEAELAYLNSTGIIDTVLSDDVDNFLFGAKMVICNSSANLSGNSKHATKNADGCVDGNHSTVYTSAEILEHPSVQLTRGGLILIGLLSSGDYHPAGLARCGTRIAHRLAKCGFGDELLKATQSLTRDELPDYLTTWRKDLHGELRTNSCGHLGSKKPSLAKAVLDAFPNIDVLLSYTNPIISAMDAGARRTLTPPWWEREPDLRKLAHLCELHFEWGLKDTIIKRFCTVLWPSIVLRALRRSALEAGAAAAPGVRERELLQDVFGTPSKLLARHFSSVGFDARDTGGDGGGGGLQELIVKIHGSRTHAYTDSILEYRLEVAPAQLVQLASAGIQGLRKPADTTYDVLPSESEESDGDLDDGDTGRRKRKRGAGPPPEPDSHLRVWMPACMVCPALPDLVERYKAELKAKHAKSSKGKQQALPLA</sequence>
<dbReference type="Proteomes" id="UP001201163">
    <property type="component" value="Unassembled WGS sequence"/>
</dbReference>
<dbReference type="InterPro" id="IPR006084">
    <property type="entry name" value="XPG/Rad2"/>
</dbReference>
<name>A0AAD4L690_9AGAM</name>
<dbReference type="PANTHER" id="PTHR11081">
    <property type="entry name" value="FLAP ENDONUCLEASE FAMILY MEMBER"/>
    <property type="match status" value="1"/>
</dbReference>
<feature type="region of interest" description="Disordered" evidence="1">
    <location>
        <begin position="469"/>
        <end position="508"/>
    </location>
</feature>